<evidence type="ECO:0000313" key="3">
    <source>
        <dbReference type="Proteomes" id="UP001589693"/>
    </source>
</evidence>
<dbReference type="EMBL" id="JBHLZU010000010">
    <property type="protein sequence ID" value="MFB9904921.1"/>
    <property type="molecule type" value="Genomic_DNA"/>
</dbReference>
<dbReference type="Pfam" id="PF14065">
    <property type="entry name" value="Pvc16_N"/>
    <property type="match status" value="1"/>
</dbReference>
<evidence type="ECO:0000259" key="1">
    <source>
        <dbReference type="Pfam" id="PF14065"/>
    </source>
</evidence>
<gene>
    <name evidence="2" type="ORF">ACFFQA_13345</name>
</gene>
<reference evidence="2 3" key="1">
    <citation type="submission" date="2024-09" db="EMBL/GenBank/DDBJ databases">
        <authorList>
            <person name="Sun Q."/>
            <person name="Mori K."/>
        </authorList>
    </citation>
    <scope>NUCLEOTIDE SEQUENCE [LARGE SCALE GENOMIC DNA]</scope>
    <source>
        <strain evidence="2 3">TBRC 7907</strain>
    </source>
</reference>
<comment type="caution">
    <text evidence="2">The sequence shown here is derived from an EMBL/GenBank/DDBJ whole genome shotgun (WGS) entry which is preliminary data.</text>
</comment>
<organism evidence="2 3">
    <name type="scientific">Allokutzneria oryzae</name>
    <dbReference type="NCBI Taxonomy" id="1378989"/>
    <lineage>
        <taxon>Bacteria</taxon>
        <taxon>Bacillati</taxon>
        <taxon>Actinomycetota</taxon>
        <taxon>Actinomycetes</taxon>
        <taxon>Pseudonocardiales</taxon>
        <taxon>Pseudonocardiaceae</taxon>
        <taxon>Allokutzneria</taxon>
    </lineage>
</organism>
<keyword evidence="3" id="KW-1185">Reference proteome</keyword>
<dbReference type="Proteomes" id="UP001589693">
    <property type="component" value="Unassembled WGS sequence"/>
</dbReference>
<dbReference type="RefSeq" id="WP_377852119.1">
    <property type="nucleotide sequence ID" value="NZ_JBHLZU010000010.1"/>
</dbReference>
<sequence>MISEVDEALRAALRETLSRGTLVRFDPPTPSWLAEPHPRPTVHLFLFQLRDDPSLPGVGRRELSYLVTARAEDIEREHRLLDRALRTLTASPELAADTVVRLADPGGGDLWSALGMPARAAFVIAVSAPGSPS</sequence>
<dbReference type="InterPro" id="IPR025351">
    <property type="entry name" value="Pvc16_N"/>
</dbReference>
<evidence type="ECO:0000313" key="2">
    <source>
        <dbReference type="EMBL" id="MFB9904921.1"/>
    </source>
</evidence>
<name>A0ABV5ZYY6_9PSEU</name>
<accession>A0ABV5ZYY6</accession>
<protein>
    <submittedName>
        <fullName evidence="2">Pvc16 family protein</fullName>
    </submittedName>
</protein>
<feature type="domain" description="Pvc16 N-terminal" evidence="1">
    <location>
        <begin position="4"/>
        <end position="101"/>
    </location>
</feature>
<proteinExistence type="predicted"/>